<dbReference type="PATRIC" id="fig|883161.3.peg.1121"/>
<reference evidence="8 9" key="1">
    <citation type="submission" date="2013-04" db="EMBL/GenBank/DDBJ databases">
        <title>The Genome Sequence of Propionimicrobium lymphophilum ACS-093-V-SCH5.</title>
        <authorList>
            <consortium name="The Broad Institute Genomics Platform"/>
            <person name="Earl A."/>
            <person name="Ward D."/>
            <person name="Feldgarden M."/>
            <person name="Gevers D."/>
            <person name="Saerens B."/>
            <person name="Vaneechoutte M."/>
            <person name="Walker B."/>
            <person name="Young S."/>
            <person name="Zeng Q."/>
            <person name="Gargeya S."/>
            <person name="Fitzgerald M."/>
            <person name="Haas B."/>
            <person name="Abouelleil A."/>
            <person name="Allen A.W."/>
            <person name="Alvarado L."/>
            <person name="Arachchi H.M."/>
            <person name="Berlin A.M."/>
            <person name="Chapman S.B."/>
            <person name="Gainer-Dewar J."/>
            <person name="Goldberg J."/>
            <person name="Griggs A."/>
            <person name="Gujja S."/>
            <person name="Hansen M."/>
            <person name="Howarth C."/>
            <person name="Imamovic A."/>
            <person name="Ireland A."/>
            <person name="Larimer J."/>
            <person name="McCowan C."/>
            <person name="Murphy C."/>
            <person name="Pearson M."/>
            <person name="Poon T.W."/>
            <person name="Priest M."/>
            <person name="Roberts A."/>
            <person name="Saif S."/>
            <person name="Shea T."/>
            <person name="Sisk P."/>
            <person name="Sykes S."/>
            <person name="Wortman J."/>
            <person name="Nusbaum C."/>
            <person name="Birren B."/>
        </authorList>
    </citation>
    <scope>NUCLEOTIDE SEQUENCE [LARGE SCALE GENOMIC DNA]</scope>
    <source>
        <strain evidence="8 9">ACS-093-V-SCH5</strain>
    </source>
</reference>
<evidence type="ECO:0000256" key="3">
    <source>
        <dbReference type="ARBA" id="ARBA00022989"/>
    </source>
</evidence>
<evidence type="ECO:0000313" key="8">
    <source>
        <dbReference type="EMBL" id="EPD32821.1"/>
    </source>
</evidence>
<keyword evidence="3 7" id="KW-1133">Transmembrane helix</keyword>
<dbReference type="HOGENOM" id="CLU_025574_4_0_11"/>
<evidence type="ECO:0000256" key="5">
    <source>
        <dbReference type="ARBA" id="ARBA00023239"/>
    </source>
</evidence>
<evidence type="ECO:0000256" key="2">
    <source>
        <dbReference type="ARBA" id="ARBA00022692"/>
    </source>
</evidence>
<dbReference type="EC" id="4.2.2.29" evidence="7"/>
<dbReference type="GO" id="GO:0008932">
    <property type="term" value="F:lytic endotransglycosylase activity"/>
    <property type="evidence" value="ECO:0007669"/>
    <property type="project" value="UniProtKB-UniRule"/>
</dbReference>
<dbReference type="AlphaFoldDB" id="S2W112"/>
<dbReference type="PANTHER" id="PTHR30518:SF2">
    <property type="entry name" value="ENDOLYTIC MUREIN TRANSGLYCOSYLASE"/>
    <property type="match status" value="1"/>
</dbReference>
<evidence type="ECO:0000313" key="9">
    <source>
        <dbReference type="Proteomes" id="UP000014417"/>
    </source>
</evidence>
<feature type="site" description="Important for catalytic activity" evidence="7">
    <location>
        <position position="263"/>
    </location>
</feature>
<dbReference type="GO" id="GO:0009252">
    <property type="term" value="P:peptidoglycan biosynthetic process"/>
    <property type="evidence" value="ECO:0007669"/>
    <property type="project" value="UniProtKB-UniRule"/>
</dbReference>
<keyword evidence="5 7" id="KW-0456">Lyase</keyword>
<dbReference type="Pfam" id="PF02618">
    <property type="entry name" value="YceG"/>
    <property type="match status" value="1"/>
</dbReference>
<keyword evidence="1 7" id="KW-1003">Cell membrane</keyword>
<proteinExistence type="inferred from homology"/>
<dbReference type="HAMAP" id="MF_02065">
    <property type="entry name" value="MltG"/>
    <property type="match status" value="1"/>
</dbReference>
<protein>
    <recommendedName>
        <fullName evidence="7">Endolytic murein transglycosylase</fullName>
        <ecNumber evidence="7">4.2.2.29</ecNumber>
    </recommendedName>
    <alternativeName>
        <fullName evidence="7">Peptidoglycan lytic transglycosylase</fullName>
    </alternativeName>
    <alternativeName>
        <fullName evidence="7">Peptidoglycan polymerization terminase</fullName>
    </alternativeName>
</protein>
<dbReference type="Gene3D" id="3.30.1490.480">
    <property type="entry name" value="Endolytic murein transglycosylase"/>
    <property type="match status" value="1"/>
</dbReference>
<dbReference type="EMBL" id="AGZR01000006">
    <property type="protein sequence ID" value="EPD32821.1"/>
    <property type="molecule type" value="Genomic_DNA"/>
</dbReference>
<comment type="subcellular location">
    <subcellularLocation>
        <location evidence="7">Cell membrane</location>
        <topology evidence="7">Single-pass membrane protein</topology>
    </subcellularLocation>
</comment>
<sequence>MKDHAPKRGYSEGPGFFEHALEKTAEMPKEKREIRKRKSRLKSIIAVFVSLAIIFGGGYFVYAKVMNYWRANTAVDYPGPGSGEVIISVEEGWTATDIGAELADKDVVASQKAFVKAAKAEPLSSSIQVGSYKMKLQMTADDALSILIDPNNRLRNNITFREGLRNSQVASLISASTGISTDEVSSAMESGEIGLPSYASGSEGYLFPETYEFDQSPSAKQILSQMTTHFKNVAGELELVPKAEKLGYTTQEIVTIASIIEKEIRHPEQAPDVAQVIYNRLKAGMKLRMDSTVHYAVGDSGETVMTTDEQRQIDSPYNTYKYEGLPPGPICNPGKTALAAALNPSKGDYMFFVTVNIETGETRFAATEEEHSENVKMFQQYCREHDGC</sequence>
<comment type="catalytic activity">
    <reaction evidence="7">
        <text>a peptidoglycan chain = a peptidoglycan chain with N-acetyl-1,6-anhydromuramyl-[peptide] at the reducing end + a peptidoglycan chain with N-acetylglucosamine at the non-reducing end.</text>
        <dbReference type="EC" id="4.2.2.29"/>
    </reaction>
</comment>
<evidence type="ECO:0000256" key="7">
    <source>
        <dbReference type="HAMAP-Rule" id="MF_02065"/>
    </source>
</evidence>
<evidence type="ECO:0000256" key="1">
    <source>
        <dbReference type="ARBA" id="ARBA00022475"/>
    </source>
</evidence>
<dbReference type="InterPro" id="IPR003770">
    <property type="entry name" value="MLTG-like"/>
</dbReference>
<dbReference type="GO" id="GO:0071555">
    <property type="term" value="P:cell wall organization"/>
    <property type="evidence" value="ECO:0007669"/>
    <property type="project" value="UniProtKB-KW"/>
</dbReference>
<organism evidence="8 9">
    <name type="scientific">Propionimicrobium lymphophilum ACS-093-V-SCH5</name>
    <dbReference type="NCBI Taxonomy" id="883161"/>
    <lineage>
        <taxon>Bacteria</taxon>
        <taxon>Bacillati</taxon>
        <taxon>Actinomycetota</taxon>
        <taxon>Actinomycetes</taxon>
        <taxon>Propionibacteriales</taxon>
        <taxon>Propionibacteriaceae</taxon>
        <taxon>Propionimicrobium</taxon>
    </lineage>
</organism>
<keyword evidence="6 7" id="KW-0961">Cell wall biogenesis/degradation</keyword>
<keyword evidence="9" id="KW-1185">Reference proteome</keyword>
<comment type="similarity">
    <text evidence="7">Belongs to the transglycosylase MltG family.</text>
</comment>
<dbReference type="NCBIfam" id="TIGR00247">
    <property type="entry name" value="endolytic transglycosylase MltG"/>
    <property type="match status" value="1"/>
</dbReference>
<dbReference type="Proteomes" id="UP000014417">
    <property type="component" value="Unassembled WGS sequence"/>
</dbReference>
<feature type="transmembrane region" description="Helical" evidence="7">
    <location>
        <begin position="41"/>
        <end position="62"/>
    </location>
</feature>
<comment type="caution">
    <text evidence="8">The sequence shown here is derived from an EMBL/GenBank/DDBJ whole genome shotgun (WGS) entry which is preliminary data.</text>
</comment>
<keyword evidence="4 7" id="KW-0472">Membrane</keyword>
<accession>S2W112</accession>
<keyword evidence="2 7" id="KW-0812">Transmembrane</keyword>
<evidence type="ECO:0000256" key="6">
    <source>
        <dbReference type="ARBA" id="ARBA00023316"/>
    </source>
</evidence>
<dbReference type="GO" id="GO:0005886">
    <property type="term" value="C:plasma membrane"/>
    <property type="evidence" value="ECO:0007669"/>
    <property type="project" value="UniProtKB-SubCell"/>
</dbReference>
<evidence type="ECO:0000256" key="4">
    <source>
        <dbReference type="ARBA" id="ARBA00023136"/>
    </source>
</evidence>
<dbReference type="CDD" id="cd08010">
    <property type="entry name" value="MltG_like"/>
    <property type="match status" value="1"/>
</dbReference>
<dbReference type="PANTHER" id="PTHR30518">
    <property type="entry name" value="ENDOLYTIC MUREIN TRANSGLYCOSYLASE"/>
    <property type="match status" value="1"/>
</dbReference>
<comment type="function">
    <text evidence="7">Functions as a peptidoglycan terminase that cleaves nascent peptidoglycan strands endolytically to terminate their elongation.</text>
</comment>
<dbReference type="STRING" id="883161.HMPREF9306_01128"/>
<gene>
    <name evidence="7" type="primary">mltG</name>
    <name evidence="8" type="ORF">HMPREF9306_01128</name>
</gene>
<name>S2W112_9ACTN</name>